<sequence>MMDFSIVVALDLCFSVLDHPPFSSGAAAAVEGDEPPISNSLMAAIKRSQANQRRHLDTFLLYQQQQSAGIAFPTFVGVKVELQHCAMSSDLPLQLLCRLGVLISLPRTSHCRWWRSELSTDCRSARAENWYCVKSDACRRRGR</sequence>
<keyword evidence="2" id="KW-1185">Reference proteome</keyword>
<dbReference type="Proteomes" id="UP001418222">
    <property type="component" value="Unassembled WGS sequence"/>
</dbReference>
<name>A0AAP0BVI7_9ASPA</name>
<dbReference type="PANTHER" id="PTHR43572">
    <property type="entry name" value="CHAPERONE PROTEIN CLPD, CHLOROPLASTIC"/>
    <property type="match status" value="1"/>
</dbReference>
<organism evidence="1 2">
    <name type="scientific">Platanthera zijinensis</name>
    <dbReference type="NCBI Taxonomy" id="2320716"/>
    <lineage>
        <taxon>Eukaryota</taxon>
        <taxon>Viridiplantae</taxon>
        <taxon>Streptophyta</taxon>
        <taxon>Embryophyta</taxon>
        <taxon>Tracheophyta</taxon>
        <taxon>Spermatophyta</taxon>
        <taxon>Magnoliopsida</taxon>
        <taxon>Liliopsida</taxon>
        <taxon>Asparagales</taxon>
        <taxon>Orchidaceae</taxon>
        <taxon>Orchidoideae</taxon>
        <taxon>Orchideae</taxon>
        <taxon>Orchidinae</taxon>
        <taxon>Platanthera</taxon>
    </lineage>
</organism>
<dbReference type="InterPro" id="IPR051650">
    <property type="entry name" value="SL_signaling_regulator"/>
</dbReference>
<accession>A0AAP0BVI7</accession>
<evidence type="ECO:0000313" key="2">
    <source>
        <dbReference type="Proteomes" id="UP001418222"/>
    </source>
</evidence>
<dbReference type="PANTHER" id="PTHR43572:SF38">
    <property type="entry name" value="PROTEIN SMAX1-LIKE 6"/>
    <property type="match status" value="1"/>
</dbReference>
<gene>
    <name evidence="1" type="ORF">KSP39_PZI003602</name>
</gene>
<protein>
    <submittedName>
        <fullName evidence="1">Uncharacterized protein</fullName>
    </submittedName>
</protein>
<proteinExistence type="predicted"/>
<comment type="caution">
    <text evidence="1">The sequence shown here is derived from an EMBL/GenBank/DDBJ whole genome shotgun (WGS) entry which is preliminary data.</text>
</comment>
<dbReference type="AlphaFoldDB" id="A0AAP0BVI7"/>
<reference evidence="1 2" key="1">
    <citation type="journal article" date="2022" name="Nat. Plants">
        <title>Genomes of leafy and leafless Platanthera orchids illuminate the evolution of mycoheterotrophy.</title>
        <authorList>
            <person name="Li M.H."/>
            <person name="Liu K.W."/>
            <person name="Li Z."/>
            <person name="Lu H.C."/>
            <person name="Ye Q.L."/>
            <person name="Zhang D."/>
            <person name="Wang J.Y."/>
            <person name="Li Y.F."/>
            <person name="Zhong Z.M."/>
            <person name="Liu X."/>
            <person name="Yu X."/>
            <person name="Liu D.K."/>
            <person name="Tu X.D."/>
            <person name="Liu B."/>
            <person name="Hao Y."/>
            <person name="Liao X.Y."/>
            <person name="Jiang Y.T."/>
            <person name="Sun W.H."/>
            <person name="Chen J."/>
            <person name="Chen Y.Q."/>
            <person name="Ai Y."/>
            <person name="Zhai J.W."/>
            <person name="Wu S.S."/>
            <person name="Zhou Z."/>
            <person name="Hsiao Y.Y."/>
            <person name="Wu W.L."/>
            <person name="Chen Y.Y."/>
            <person name="Lin Y.F."/>
            <person name="Hsu J.L."/>
            <person name="Li C.Y."/>
            <person name="Wang Z.W."/>
            <person name="Zhao X."/>
            <person name="Zhong W.Y."/>
            <person name="Ma X.K."/>
            <person name="Ma L."/>
            <person name="Huang J."/>
            <person name="Chen G.Z."/>
            <person name="Huang M.Z."/>
            <person name="Huang L."/>
            <person name="Peng D.H."/>
            <person name="Luo Y.B."/>
            <person name="Zou S.Q."/>
            <person name="Chen S.P."/>
            <person name="Lan S."/>
            <person name="Tsai W.C."/>
            <person name="Van de Peer Y."/>
            <person name="Liu Z.J."/>
        </authorList>
    </citation>
    <scope>NUCLEOTIDE SEQUENCE [LARGE SCALE GENOMIC DNA]</scope>
    <source>
        <strain evidence="1">Lor287</strain>
    </source>
</reference>
<dbReference type="EMBL" id="JBBWWQ010000003">
    <property type="protein sequence ID" value="KAK8951603.1"/>
    <property type="molecule type" value="Genomic_DNA"/>
</dbReference>
<evidence type="ECO:0000313" key="1">
    <source>
        <dbReference type="EMBL" id="KAK8951603.1"/>
    </source>
</evidence>